<reference evidence="1 2" key="1">
    <citation type="submission" date="2019-11" db="EMBL/GenBank/DDBJ databases">
        <authorList>
            <person name="Zheng R.K."/>
            <person name="Sun C.M."/>
        </authorList>
    </citation>
    <scope>NUCLEOTIDE SEQUENCE [LARGE SCALE GENOMIC DNA]</scope>
    <source>
        <strain evidence="1 2">WC007</strain>
    </source>
</reference>
<sequence>MKTRNLLIVFFIAVFLSSCVVYSFYPLYNKEDLFANDILTGKWTDDEGTLWDFEHAYFGKKVPENIDSTSYTLFLKDKDERESEFSVHIVKLGGHYFLDFYMEEYFDDDNLDLASFHIIPVHTFAKLIVGENKLTINWFDQEWMKNLIEENKIRIHHEDNDDFILLTAKPDELQKFVTKYVNSEEAFKDGLEAVLTRQ</sequence>
<evidence type="ECO:0000313" key="1">
    <source>
        <dbReference type="EMBL" id="QGY46636.1"/>
    </source>
</evidence>
<dbReference type="RefSeq" id="WP_158869764.1">
    <property type="nucleotide sequence ID" value="NZ_CP046401.1"/>
</dbReference>
<name>A0A6I6JUB3_9BACT</name>
<gene>
    <name evidence="1" type="ORF">GM418_24135</name>
</gene>
<accession>A0A6I6JUB3</accession>
<keyword evidence="2" id="KW-1185">Reference proteome</keyword>
<organism evidence="1 2">
    <name type="scientific">Maribellus comscasis</name>
    <dbReference type="NCBI Taxonomy" id="2681766"/>
    <lineage>
        <taxon>Bacteria</taxon>
        <taxon>Pseudomonadati</taxon>
        <taxon>Bacteroidota</taxon>
        <taxon>Bacteroidia</taxon>
        <taxon>Marinilabiliales</taxon>
        <taxon>Prolixibacteraceae</taxon>
        <taxon>Maribellus</taxon>
    </lineage>
</organism>
<evidence type="ECO:0000313" key="2">
    <source>
        <dbReference type="Proteomes" id="UP000428260"/>
    </source>
</evidence>
<proteinExistence type="predicted"/>
<dbReference type="EMBL" id="CP046401">
    <property type="protein sequence ID" value="QGY46636.1"/>
    <property type="molecule type" value="Genomic_DNA"/>
</dbReference>
<protein>
    <submittedName>
        <fullName evidence="1">Uncharacterized protein</fullName>
    </submittedName>
</protein>
<dbReference type="AlphaFoldDB" id="A0A6I6JUB3"/>
<dbReference type="KEGG" id="mcos:GM418_24135"/>
<dbReference type="Proteomes" id="UP000428260">
    <property type="component" value="Chromosome"/>
</dbReference>
<dbReference type="PROSITE" id="PS51257">
    <property type="entry name" value="PROKAR_LIPOPROTEIN"/>
    <property type="match status" value="1"/>
</dbReference>